<evidence type="ECO:0000313" key="2">
    <source>
        <dbReference type="Proteomes" id="UP000605099"/>
    </source>
</evidence>
<evidence type="ECO:0000313" key="1">
    <source>
        <dbReference type="EMBL" id="GGN56302.1"/>
    </source>
</evidence>
<keyword evidence="2" id="KW-1185">Reference proteome</keyword>
<sequence length="108" mass="11678">MSALPKGFAALEPFVGVWNAPDLAARAVLRDDSSEAGRLAFHAAMQPLVVPALDRLDGKQLDALDVAERRLFELLLAYPHVAMAVEVQGDAEAKHAASRRHMRITPPA</sequence>
<accession>A0ABQ2JTR6</accession>
<proteinExistence type="predicted"/>
<dbReference type="Proteomes" id="UP000605099">
    <property type="component" value="Unassembled WGS sequence"/>
</dbReference>
<organism evidence="1 2">
    <name type="scientific">Novosphingobium indicum</name>
    <dbReference type="NCBI Taxonomy" id="462949"/>
    <lineage>
        <taxon>Bacteria</taxon>
        <taxon>Pseudomonadati</taxon>
        <taxon>Pseudomonadota</taxon>
        <taxon>Alphaproteobacteria</taxon>
        <taxon>Sphingomonadales</taxon>
        <taxon>Sphingomonadaceae</taxon>
        <taxon>Novosphingobium</taxon>
    </lineage>
</organism>
<reference evidence="2" key="1">
    <citation type="journal article" date="2019" name="Int. J. Syst. Evol. Microbiol.">
        <title>The Global Catalogue of Microorganisms (GCM) 10K type strain sequencing project: providing services to taxonomists for standard genome sequencing and annotation.</title>
        <authorList>
            <consortium name="The Broad Institute Genomics Platform"/>
            <consortium name="The Broad Institute Genome Sequencing Center for Infectious Disease"/>
            <person name="Wu L."/>
            <person name="Ma J."/>
        </authorList>
    </citation>
    <scope>NUCLEOTIDE SEQUENCE [LARGE SCALE GENOMIC DNA]</scope>
    <source>
        <strain evidence="2">CGMCC 1.6784</strain>
    </source>
</reference>
<dbReference type="RefSeq" id="WP_188821424.1">
    <property type="nucleotide sequence ID" value="NZ_BMLK01000017.1"/>
</dbReference>
<comment type="caution">
    <text evidence="1">The sequence shown here is derived from an EMBL/GenBank/DDBJ whole genome shotgun (WGS) entry which is preliminary data.</text>
</comment>
<dbReference type="EMBL" id="BMLK01000017">
    <property type="protein sequence ID" value="GGN56302.1"/>
    <property type="molecule type" value="Genomic_DNA"/>
</dbReference>
<gene>
    <name evidence="1" type="ORF">GCM10011349_33870</name>
</gene>
<name>A0ABQ2JTR6_9SPHN</name>
<protein>
    <submittedName>
        <fullName evidence="1">Uncharacterized protein</fullName>
    </submittedName>
</protein>